<feature type="signal peptide" evidence="1">
    <location>
        <begin position="1"/>
        <end position="17"/>
    </location>
</feature>
<gene>
    <name evidence="2" type="ORF">T440DRAFT_304129</name>
</gene>
<evidence type="ECO:0000313" key="3">
    <source>
        <dbReference type="Proteomes" id="UP000799423"/>
    </source>
</evidence>
<reference evidence="2" key="1">
    <citation type="submission" date="2020-01" db="EMBL/GenBank/DDBJ databases">
        <authorList>
            <consortium name="DOE Joint Genome Institute"/>
            <person name="Haridas S."/>
            <person name="Albert R."/>
            <person name="Binder M."/>
            <person name="Bloem J."/>
            <person name="Labutti K."/>
            <person name="Salamov A."/>
            <person name="Andreopoulos B."/>
            <person name="Baker S.E."/>
            <person name="Barry K."/>
            <person name="Bills G."/>
            <person name="Bluhm B.H."/>
            <person name="Cannon C."/>
            <person name="Castanera R."/>
            <person name="Culley D.E."/>
            <person name="Daum C."/>
            <person name="Ezra D."/>
            <person name="Gonzalez J.B."/>
            <person name="Henrissat B."/>
            <person name="Kuo A."/>
            <person name="Liang C."/>
            <person name="Lipzen A."/>
            <person name="Lutzoni F."/>
            <person name="Magnuson J."/>
            <person name="Mondo S."/>
            <person name="Nolan M."/>
            <person name="Ohm R."/>
            <person name="Pangilinan J."/>
            <person name="Park H.-J."/>
            <person name="Ramirez L."/>
            <person name="Alfaro M."/>
            <person name="Sun H."/>
            <person name="Tritt A."/>
            <person name="Yoshinaga Y."/>
            <person name="Zwiers L.-H."/>
            <person name="Turgeon B.G."/>
            <person name="Goodwin S.B."/>
            <person name="Spatafora J.W."/>
            <person name="Crous P.W."/>
            <person name="Grigoriev I.V."/>
        </authorList>
    </citation>
    <scope>NUCLEOTIDE SEQUENCE</scope>
    <source>
        <strain evidence="2">IPT5</strain>
    </source>
</reference>
<keyword evidence="3" id="KW-1185">Reference proteome</keyword>
<keyword evidence="1" id="KW-0732">Signal</keyword>
<organism evidence="2 3">
    <name type="scientific">Plenodomus tracheiphilus IPT5</name>
    <dbReference type="NCBI Taxonomy" id="1408161"/>
    <lineage>
        <taxon>Eukaryota</taxon>
        <taxon>Fungi</taxon>
        <taxon>Dikarya</taxon>
        <taxon>Ascomycota</taxon>
        <taxon>Pezizomycotina</taxon>
        <taxon>Dothideomycetes</taxon>
        <taxon>Pleosporomycetidae</taxon>
        <taxon>Pleosporales</taxon>
        <taxon>Pleosporineae</taxon>
        <taxon>Leptosphaeriaceae</taxon>
        <taxon>Plenodomus</taxon>
    </lineage>
</organism>
<dbReference type="EMBL" id="MU006295">
    <property type="protein sequence ID" value="KAF2853380.1"/>
    <property type="molecule type" value="Genomic_DNA"/>
</dbReference>
<feature type="chain" id="PRO_5025520282" evidence="1">
    <location>
        <begin position="18"/>
        <end position="116"/>
    </location>
</feature>
<evidence type="ECO:0000313" key="2">
    <source>
        <dbReference type="EMBL" id="KAF2853380.1"/>
    </source>
</evidence>
<name>A0A6A7BDD7_9PLEO</name>
<protein>
    <submittedName>
        <fullName evidence="2">Uncharacterized protein</fullName>
    </submittedName>
</protein>
<dbReference type="AlphaFoldDB" id="A0A6A7BDD7"/>
<accession>A0A6A7BDD7</accession>
<evidence type="ECO:0000256" key="1">
    <source>
        <dbReference type="SAM" id="SignalP"/>
    </source>
</evidence>
<dbReference type="OrthoDB" id="10439241at2759"/>
<dbReference type="Proteomes" id="UP000799423">
    <property type="component" value="Unassembled WGS sequence"/>
</dbReference>
<sequence>MGSRALVALFVIAFCAALTPWNARRANENIVDSNDMIRSGTITVHRVRRALPKITRPWYPCEEKESDTDEQAACTASVYPKRRTVVSQCPKRRYFFGIRDAVKCSLCGGVAGRGGR</sequence>
<proteinExistence type="predicted"/>